<feature type="region of interest" description="Disordered" evidence="1">
    <location>
        <begin position="54"/>
        <end position="119"/>
    </location>
</feature>
<dbReference type="Proteomes" id="UP001208570">
    <property type="component" value="Unassembled WGS sequence"/>
</dbReference>
<comment type="caution">
    <text evidence="2">The sequence shown here is derived from an EMBL/GenBank/DDBJ whole genome shotgun (WGS) entry which is preliminary data.</text>
</comment>
<dbReference type="EMBL" id="JAODUP010000781">
    <property type="protein sequence ID" value="KAK2144149.1"/>
    <property type="molecule type" value="Genomic_DNA"/>
</dbReference>
<proteinExistence type="predicted"/>
<feature type="compositionally biased region" description="Basic and acidic residues" evidence="1">
    <location>
        <begin position="82"/>
        <end position="99"/>
    </location>
</feature>
<reference evidence="2" key="1">
    <citation type="journal article" date="2023" name="Mol. Biol. Evol.">
        <title>Third-Generation Sequencing Reveals the Adaptive Role of the Epigenome in Three Deep-Sea Polychaetes.</title>
        <authorList>
            <person name="Perez M."/>
            <person name="Aroh O."/>
            <person name="Sun Y."/>
            <person name="Lan Y."/>
            <person name="Juniper S.K."/>
            <person name="Young C.R."/>
            <person name="Angers B."/>
            <person name="Qian P.Y."/>
        </authorList>
    </citation>
    <scope>NUCLEOTIDE SEQUENCE</scope>
    <source>
        <strain evidence="2">P08H-3</strain>
    </source>
</reference>
<dbReference type="AlphaFoldDB" id="A0AAD9J071"/>
<gene>
    <name evidence="2" type="ORF">LSH36_781g00003</name>
</gene>
<accession>A0AAD9J071</accession>
<organism evidence="2 3">
    <name type="scientific">Paralvinella palmiformis</name>
    <dbReference type="NCBI Taxonomy" id="53620"/>
    <lineage>
        <taxon>Eukaryota</taxon>
        <taxon>Metazoa</taxon>
        <taxon>Spiralia</taxon>
        <taxon>Lophotrochozoa</taxon>
        <taxon>Annelida</taxon>
        <taxon>Polychaeta</taxon>
        <taxon>Sedentaria</taxon>
        <taxon>Canalipalpata</taxon>
        <taxon>Terebellida</taxon>
        <taxon>Terebelliformia</taxon>
        <taxon>Alvinellidae</taxon>
        <taxon>Paralvinella</taxon>
    </lineage>
</organism>
<feature type="region of interest" description="Disordered" evidence="1">
    <location>
        <begin position="1"/>
        <end position="36"/>
    </location>
</feature>
<name>A0AAD9J071_9ANNE</name>
<protein>
    <submittedName>
        <fullName evidence="2">Uncharacterized protein</fullName>
    </submittedName>
</protein>
<keyword evidence="3" id="KW-1185">Reference proteome</keyword>
<evidence type="ECO:0000256" key="1">
    <source>
        <dbReference type="SAM" id="MobiDB-lite"/>
    </source>
</evidence>
<evidence type="ECO:0000313" key="3">
    <source>
        <dbReference type="Proteomes" id="UP001208570"/>
    </source>
</evidence>
<evidence type="ECO:0000313" key="2">
    <source>
        <dbReference type="EMBL" id="KAK2144149.1"/>
    </source>
</evidence>
<sequence length="119" mass="13536">MPARRQAINVRQADPNNVRDRANMDPSDGPNGLNEGVLMADHLLALRKKGYPSETQGYSELVNRKKHKGVVNKSYSNDDEDGKQTKTDKTRNKHVEKQHQQMTPDSRKRSKQVVGGKWK</sequence>